<comment type="similarity">
    <text evidence="11">Belongs to the amiloride-sensitive sodium channel (TC 1.A.6) family.</text>
</comment>
<reference evidence="14" key="1">
    <citation type="submission" date="2025-08" db="UniProtKB">
        <authorList>
            <consortium name="RefSeq"/>
        </authorList>
    </citation>
    <scope>IDENTIFICATION</scope>
    <source>
        <tissue evidence="14">Whole sample</tissue>
    </source>
</reference>
<evidence type="ECO:0000256" key="1">
    <source>
        <dbReference type="ARBA" id="ARBA00004141"/>
    </source>
</evidence>
<evidence type="ECO:0000256" key="9">
    <source>
        <dbReference type="ARBA" id="ARBA00023201"/>
    </source>
</evidence>
<keyword evidence="4 11" id="KW-0812">Transmembrane</keyword>
<dbReference type="Gene3D" id="2.60.470.10">
    <property type="entry name" value="Acid-sensing ion channels like domains"/>
    <property type="match status" value="1"/>
</dbReference>
<dbReference type="GO" id="GO:0015280">
    <property type="term" value="F:ligand-gated sodium channel activity"/>
    <property type="evidence" value="ECO:0007669"/>
    <property type="project" value="TreeGrafter"/>
</dbReference>
<evidence type="ECO:0000313" key="14">
    <source>
        <dbReference type="RefSeq" id="XP_022345954.1"/>
    </source>
</evidence>
<comment type="subcellular location">
    <subcellularLocation>
        <location evidence="1">Membrane</location>
        <topology evidence="1">Multi-pass membrane protein</topology>
    </subcellularLocation>
</comment>
<keyword evidence="10 11" id="KW-0407">Ion channel</keyword>
<keyword evidence="5 12" id="KW-1133">Transmembrane helix</keyword>
<dbReference type="Proteomes" id="UP000694844">
    <property type="component" value="Chromosome 5"/>
</dbReference>
<accession>A0A8B8F123</accession>
<dbReference type="KEGG" id="cvn:111138332"/>
<name>A0A8B8F123_CRAVI</name>
<proteinExistence type="inferred from homology"/>
<dbReference type="InterPro" id="IPR001873">
    <property type="entry name" value="ENaC"/>
</dbReference>
<dbReference type="Gene3D" id="1.10.287.770">
    <property type="entry name" value="YojJ-like"/>
    <property type="match status" value="1"/>
</dbReference>
<keyword evidence="9 11" id="KW-0739">Sodium transport</keyword>
<dbReference type="PRINTS" id="PR01078">
    <property type="entry name" value="AMINACHANNEL"/>
</dbReference>
<evidence type="ECO:0000256" key="5">
    <source>
        <dbReference type="ARBA" id="ARBA00022989"/>
    </source>
</evidence>
<evidence type="ECO:0000256" key="12">
    <source>
        <dbReference type="SAM" id="Phobius"/>
    </source>
</evidence>
<protein>
    <submittedName>
        <fullName evidence="14">Acid-sensing ion channel 2-like isoform X1</fullName>
    </submittedName>
</protein>
<keyword evidence="7 11" id="KW-0406">Ion transport</keyword>
<dbReference type="GO" id="GO:0005886">
    <property type="term" value="C:plasma membrane"/>
    <property type="evidence" value="ECO:0007669"/>
    <property type="project" value="TreeGrafter"/>
</dbReference>
<evidence type="ECO:0000313" key="13">
    <source>
        <dbReference type="Proteomes" id="UP000694844"/>
    </source>
</evidence>
<evidence type="ECO:0000256" key="11">
    <source>
        <dbReference type="RuleBase" id="RU000679"/>
    </source>
</evidence>
<feature type="transmembrane region" description="Helical" evidence="12">
    <location>
        <begin position="428"/>
        <end position="451"/>
    </location>
</feature>
<organism evidence="13 14">
    <name type="scientific">Crassostrea virginica</name>
    <name type="common">Eastern oyster</name>
    <dbReference type="NCBI Taxonomy" id="6565"/>
    <lineage>
        <taxon>Eukaryota</taxon>
        <taxon>Metazoa</taxon>
        <taxon>Spiralia</taxon>
        <taxon>Lophotrochozoa</taxon>
        <taxon>Mollusca</taxon>
        <taxon>Bivalvia</taxon>
        <taxon>Autobranchia</taxon>
        <taxon>Pteriomorphia</taxon>
        <taxon>Ostreida</taxon>
        <taxon>Ostreoidea</taxon>
        <taxon>Ostreidae</taxon>
        <taxon>Crassostrea</taxon>
    </lineage>
</organism>
<dbReference type="Pfam" id="PF00858">
    <property type="entry name" value="ASC"/>
    <property type="match status" value="1"/>
</dbReference>
<dbReference type="OrthoDB" id="8065060at2759"/>
<dbReference type="PANTHER" id="PTHR11690">
    <property type="entry name" value="AMILORIDE-SENSITIVE SODIUM CHANNEL-RELATED"/>
    <property type="match status" value="1"/>
</dbReference>
<evidence type="ECO:0000256" key="7">
    <source>
        <dbReference type="ARBA" id="ARBA00023065"/>
    </source>
</evidence>
<evidence type="ECO:0000256" key="10">
    <source>
        <dbReference type="ARBA" id="ARBA00023303"/>
    </source>
</evidence>
<dbReference type="PANTHER" id="PTHR11690:SF248">
    <property type="entry name" value="PICKPOCKET 17, ISOFORM A"/>
    <property type="match status" value="1"/>
</dbReference>
<evidence type="ECO:0000256" key="3">
    <source>
        <dbReference type="ARBA" id="ARBA00022461"/>
    </source>
</evidence>
<evidence type="ECO:0000256" key="6">
    <source>
        <dbReference type="ARBA" id="ARBA00023053"/>
    </source>
</evidence>
<keyword evidence="6" id="KW-0915">Sodium</keyword>
<gene>
    <name evidence="14" type="primary">LOC111138332</name>
</gene>
<feature type="transmembrane region" description="Helical" evidence="12">
    <location>
        <begin position="40"/>
        <end position="58"/>
    </location>
</feature>
<evidence type="ECO:0000256" key="8">
    <source>
        <dbReference type="ARBA" id="ARBA00023136"/>
    </source>
</evidence>
<evidence type="ECO:0000256" key="2">
    <source>
        <dbReference type="ARBA" id="ARBA00022448"/>
    </source>
</evidence>
<keyword evidence="8 12" id="KW-0472">Membrane</keyword>
<dbReference type="AlphaFoldDB" id="A0A8B8F123"/>
<dbReference type="RefSeq" id="XP_022345954.1">
    <property type="nucleotide sequence ID" value="XM_022490246.1"/>
</dbReference>
<sequence length="473" mass="54316">MAVEPPEENSIRSLWRDFRDSSTLHGLSHISKERTLARGILWLILVIAMGISLSITLYDLKEQYFSYPTLTMLNIKMSNEIQFPAVTLCNISPYKMSKLNPDAAMMDYLKRESNIGSFMPPMNFSDPKYLPLYKDGEEGWLTNSSYSISDLFITCKWKTTLYFDCSKLLSPYKTEWGICFSFNGLDTPTPHVTHYTGSILGLTLYVHVNQTDYVYARNMGAGVKIVIHNHNEEPNVMNSGYLISPGFTTYLSLEKTEYKFLPRPFKVSGDEYCLDTSSPDFRNPLKHHRLYSYTGCLRECKEDYAYRKCGCRNHHDLGHQTPICSIERDYNCHKPAREEFSGNVTLQRGCGCSVPCSLTEYSTRLSTALFPAMLYDDWIKATFGYTHIRENIMEVRLYYESLLYKTFEKVQKITFIDILASIGGQMGIFLGASVLTLSELMEVMFMSIVVLCKKIVRPRRLAPITVVEVEKQR</sequence>
<keyword evidence="2 11" id="KW-0813">Transport</keyword>
<keyword evidence="3 11" id="KW-0894">Sodium channel</keyword>
<dbReference type="GeneID" id="111138332"/>
<keyword evidence="13" id="KW-1185">Reference proteome</keyword>
<evidence type="ECO:0000256" key="4">
    <source>
        <dbReference type="ARBA" id="ARBA00022692"/>
    </source>
</evidence>